<keyword evidence="6 7" id="KW-0472">Membrane</keyword>
<feature type="transmembrane region" description="Helical" evidence="7">
    <location>
        <begin position="99"/>
        <end position="122"/>
    </location>
</feature>
<dbReference type="PANTHER" id="PTHR43163">
    <property type="entry name" value="DIPEPTIDE TRANSPORT SYSTEM PERMEASE PROTEIN DPPB-RELATED"/>
    <property type="match status" value="1"/>
</dbReference>
<dbReference type="GO" id="GO:0005886">
    <property type="term" value="C:plasma membrane"/>
    <property type="evidence" value="ECO:0007669"/>
    <property type="project" value="UniProtKB-SubCell"/>
</dbReference>
<dbReference type="CDD" id="cd06261">
    <property type="entry name" value="TM_PBP2"/>
    <property type="match status" value="1"/>
</dbReference>
<evidence type="ECO:0000313" key="10">
    <source>
        <dbReference type="Proteomes" id="UP000199119"/>
    </source>
</evidence>
<dbReference type="InterPro" id="IPR035906">
    <property type="entry name" value="MetI-like_sf"/>
</dbReference>
<protein>
    <submittedName>
        <fullName evidence="9">Peptide/nickel transport system permease protein</fullName>
    </submittedName>
</protein>
<keyword evidence="3" id="KW-1003">Cell membrane</keyword>
<evidence type="ECO:0000259" key="8">
    <source>
        <dbReference type="PROSITE" id="PS50928"/>
    </source>
</evidence>
<reference evidence="10" key="1">
    <citation type="submission" date="2016-10" db="EMBL/GenBank/DDBJ databases">
        <authorList>
            <person name="Varghese N."/>
            <person name="Submissions S."/>
        </authorList>
    </citation>
    <scope>NUCLEOTIDE SEQUENCE [LARGE SCALE GENOMIC DNA]</scope>
    <source>
        <strain evidence="10">DSM 27981</strain>
    </source>
</reference>
<dbReference type="EMBL" id="FONX01000010">
    <property type="protein sequence ID" value="SFF02187.1"/>
    <property type="molecule type" value="Genomic_DNA"/>
</dbReference>
<keyword evidence="5 7" id="KW-1133">Transmembrane helix</keyword>
<feature type="transmembrane region" description="Helical" evidence="7">
    <location>
        <begin position="177"/>
        <end position="197"/>
    </location>
</feature>
<evidence type="ECO:0000256" key="6">
    <source>
        <dbReference type="ARBA" id="ARBA00023136"/>
    </source>
</evidence>
<dbReference type="SUPFAM" id="SSF161098">
    <property type="entry name" value="MetI-like"/>
    <property type="match status" value="1"/>
</dbReference>
<dbReference type="InterPro" id="IPR045621">
    <property type="entry name" value="BPD_transp_1_N"/>
</dbReference>
<feature type="transmembrane region" description="Helical" evidence="7">
    <location>
        <begin position="9"/>
        <end position="27"/>
    </location>
</feature>
<evidence type="ECO:0000256" key="5">
    <source>
        <dbReference type="ARBA" id="ARBA00022989"/>
    </source>
</evidence>
<feature type="transmembrane region" description="Helical" evidence="7">
    <location>
        <begin position="284"/>
        <end position="307"/>
    </location>
</feature>
<feature type="transmembrane region" description="Helical" evidence="7">
    <location>
        <begin position="134"/>
        <end position="157"/>
    </location>
</feature>
<comment type="subcellular location">
    <subcellularLocation>
        <location evidence="1 7">Cell membrane</location>
        <topology evidence="1 7">Multi-pass membrane protein</topology>
    </subcellularLocation>
</comment>
<organism evidence="9 10">
    <name type="scientific">Paracidovorax wautersii</name>
    <dbReference type="NCBI Taxonomy" id="1177982"/>
    <lineage>
        <taxon>Bacteria</taxon>
        <taxon>Pseudomonadati</taxon>
        <taxon>Pseudomonadota</taxon>
        <taxon>Betaproteobacteria</taxon>
        <taxon>Burkholderiales</taxon>
        <taxon>Comamonadaceae</taxon>
        <taxon>Paracidovorax</taxon>
    </lineage>
</organism>
<name>A0A1I2FBP6_9BURK</name>
<dbReference type="OrthoDB" id="9803623at2"/>
<dbReference type="Pfam" id="PF00528">
    <property type="entry name" value="BPD_transp_1"/>
    <property type="match status" value="1"/>
</dbReference>
<evidence type="ECO:0000256" key="3">
    <source>
        <dbReference type="ARBA" id="ARBA00022475"/>
    </source>
</evidence>
<dbReference type="Pfam" id="PF19300">
    <property type="entry name" value="BPD_transp_1_N"/>
    <property type="match status" value="1"/>
</dbReference>
<gene>
    <name evidence="9" type="ORF">SAMN04489711_11026</name>
</gene>
<feature type="transmembrane region" description="Helical" evidence="7">
    <location>
        <begin position="239"/>
        <end position="264"/>
    </location>
</feature>
<comment type="similarity">
    <text evidence="7">Belongs to the binding-protein-dependent transport system permease family.</text>
</comment>
<dbReference type="RefSeq" id="WP_092940207.1">
    <property type="nucleotide sequence ID" value="NZ_FONX01000010.1"/>
</dbReference>
<dbReference type="Proteomes" id="UP000199119">
    <property type="component" value="Unassembled WGS sequence"/>
</dbReference>
<dbReference type="InterPro" id="IPR000515">
    <property type="entry name" value="MetI-like"/>
</dbReference>
<sequence length="313" mass="33789">MLAFLGKRLLSTLPVVLVVAITVFMIVRLTPGDPAAIIGGNSATNEDLDRIRVQLGLTQPLWTQFLLWAGKVLQGDLGFSFFLNKPVLELIAQRVEPTLSLAVGTLVLAVAIALPLGTLAAWRMGSWIDKAVMAFSVAGFSVPVFVIGYVLIYLLAMKLQWFPVQGYRRMADGLGPWARQLALPCLTLAVTYVALLARVTRAAVSEALTEDYIRTARAKGISERAVLTHHALRNAAVPVVTVIGVSAALLLGGVVVTETVYAIPGLGQLTVDAVLNRDFPVLQGVVLFFALIYVAVNLLVDLSYLALDPRIRY</sequence>
<feature type="domain" description="ABC transmembrane type-1" evidence="8">
    <location>
        <begin position="95"/>
        <end position="300"/>
    </location>
</feature>
<keyword evidence="4 7" id="KW-0812">Transmembrane</keyword>
<keyword evidence="2 7" id="KW-0813">Transport</keyword>
<evidence type="ECO:0000313" key="9">
    <source>
        <dbReference type="EMBL" id="SFF02187.1"/>
    </source>
</evidence>
<evidence type="ECO:0000256" key="7">
    <source>
        <dbReference type="RuleBase" id="RU363032"/>
    </source>
</evidence>
<evidence type="ECO:0000256" key="4">
    <source>
        <dbReference type="ARBA" id="ARBA00022692"/>
    </source>
</evidence>
<dbReference type="PROSITE" id="PS50928">
    <property type="entry name" value="ABC_TM1"/>
    <property type="match status" value="1"/>
</dbReference>
<dbReference type="PANTHER" id="PTHR43163:SF3">
    <property type="entry name" value="PEPTIDE ABC TRANSPORTER PERMEASE PROTEIN"/>
    <property type="match status" value="1"/>
</dbReference>
<dbReference type="AlphaFoldDB" id="A0A1I2FBP6"/>
<evidence type="ECO:0000256" key="1">
    <source>
        <dbReference type="ARBA" id="ARBA00004651"/>
    </source>
</evidence>
<proteinExistence type="inferred from homology"/>
<accession>A0A1I2FBP6</accession>
<evidence type="ECO:0000256" key="2">
    <source>
        <dbReference type="ARBA" id="ARBA00022448"/>
    </source>
</evidence>
<keyword evidence="10" id="KW-1185">Reference proteome</keyword>
<dbReference type="STRING" id="1177982.SAMN04489711_11026"/>
<dbReference type="Gene3D" id="1.10.3720.10">
    <property type="entry name" value="MetI-like"/>
    <property type="match status" value="1"/>
</dbReference>
<dbReference type="GO" id="GO:0055085">
    <property type="term" value="P:transmembrane transport"/>
    <property type="evidence" value="ECO:0007669"/>
    <property type="project" value="InterPro"/>
</dbReference>